<dbReference type="CDD" id="cd04301">
    <property type="entry name" value="NAT_SF"/>
    <property type="match status" value="1"/>
</dbReference>
<dbReference type="InterPro" id="IPR000182">
    <property type="entry name" value="GNAT_dom"/>
</dbReference>
<evidence type="ECO:0000256" key="2">
    <source>
        <dbReference type="ARBA" id="ARBA00023315"/>
    </source>
</evidence>
<feature type="domain" description="N-acetyltransferase" evidence="3">
    <location>
        <begin position="1"/>
        <end position="156"/>
    </location>
</feature>
<evidence type="ECO:0000313" key="4">
    <source>
        <dbReference type="EMBL" id="QSX77872.1"/>
    </source>
</evidence>
<keyword evidence="1" id="KW-0808">Transferase</keyword>
<keyword evidence="5" id="KW-1185">Reference proteome</keyword>
<dbReference type="AlphaFoldDB" id="A0A975ARP4"/>
<dbReference type="Proteomes" id="UP000639274">
    <property type="component" value="Chromosome"/>
</dbReference>
<organism evidence="4 5">
    <name type="scientific">Agrilutibacter solisilvae</name>
    <dbReference type="NCBI Taxonomy" id="2763317"/>
    <lineage>
        <taxon>Bacteria</taxon>
        <taxon>Pseudomonadati</taxon>
        <taxon>Pseudomonadota</taxon>
        <taxon>Gammaproteobacteria</taxon>
        <taxon>Lysobacterales</taxon>
        <taxon>Lysobacteraceae</taxon>
        <taxon>Agrilutibacter</taxon>
    </lineage>
</organism>
<dbReference type="InterPro" id="IPR016181">
    <property type="entry name" value="Acyl_CoA_acyltransferase"/>
</dbReference>
<keyword evidence="2" id="KW-0012">Acyltransferase</keyword>
<dbReference type="Pfam" id="PF00583">
    <property type="entry name" value="Acetyltransf_1"/>
    <property type="match status" value="1"/>
</dbReference>
<dbReference type="PANTHER" id="PTHR43877">
    <property type="entry name" value="AMINOALKYLPHOSPHONATE N-ACETYLTRANSFERASE-RELATED-RELATED"/>
    <property type="match status" value="1"/>
</dbReference>
<reference evidence="4 5" key="1">
    <citation type="submission" date="2021-03" db="EMBL/GenBank/DDBJ databases">
        <title>Lysobacter sp. nov. isolated from soil of gangwondo yeongwol, south Korea.</title>
        <authorList>
            <person name="Kim K.R."/>
            <person name="Kim K.H."/>
            <person name="Jeon C.O."/>
        </authorList>
    </citation>
    <scope>NUCLEOTIDE SEQUENCE [LARGE SCALE GENOMIC DNA]</scope>
    <source>
        <strain evidence="4 5">R19</strain>
    </source>
</reference>
<protein>
    <submittedName>
        <fullName evidence="4">GNAT family N-acetyltransferase</fullName>
    </submittedName>
</protein>
<dbReference type="KEGG" id="lsf:I8J32_014255"/>
<dbReference type="GO" id="GO:0016747">
    <property type="term" value="F:acyltransferase activity, transferring groups other than amino-acyl groups"/>
    <property type="evidence" value="ECO:0007669"/>
    <property type="project" value="InterPro"/>
</dbReference>
<accession>A0A975ARP4</accession>
<dbReference type="Gene3D" id="3.40.630.30">
    <property type="match status" value="1"/>
</dbReference>
<dbReference type="RefSeq" id="WP_200615732.1">
    <property type="nucleotide sequence ID" value="NZ_CP071518.1"/>
</dbReference>
<dbReference type="EMBL" id="CP071518">
    <property type="protein sequence ID" value="QSX77872.1"/>
    <property type="molecule type" value="Genomic_DNA"/>
</dbReference>
<sequence>MQLRNAVPADLDRLASIWYDGWQDAHAQILPAALRQLRTWDNFRDRLQARMANVRVVEIDGEPAGLCVIEHDELYQLFVAATARGSGAAALLTADAEARLAQAGVRTAWLACAIGNDRAARFYEKCGWSRVGTVVIAVETTVGPFDLEVWRYEKAL</sequence>
<proteinExistence type="predicted"/>
<name>A0A975ARP4_9GAMM</name>
<dbReference type="SUPFAM" id="SSF55729">
    <property type="entry name" value="Acyl-CoA N-acyltransferases (Nat)"/>
    <property type="match status" value="1"/>
</dbReference>
<dbReference type="PANTHER" id="PTHR43877:SF2">
    <property type="entry name" value="AMINOALKYLPHOSPHONATE N-ACETYLTRANSFERASE-RELATED"/>
    <property type="match status" value="1"/>
</dbReference>
<evidence type="ECO:0000256" key="1">
    <source>
        <dbReference type="ARBA" id="ARBA00022679"/>
    </source>
</evidence>
<dbReference type="PROSITE" id="PS51186">
    <property type="entry name" value="GNAT"/>
    <property type="match status" value="1"/>
</dbReference>
<dbReference type="InterPro" id="IPR050832">
    <property type="entry name" value="Bact_Acetyltransf"/>
</dbReference>
<gene>
    <name evidence="4" type="ORF">I8J32_014255</name>
</gene>
<evidence type="ECO:0000313" key="5">
    <source>
        <dbReference type="Proteomes" id="UP000639274"/>
    </source>
</evidence>
<evidence type="ECO:0000259" key="3">
    <source>
        <dbReference type="PROSITE" id="PS51186"/>
    </source>
</evidence>